<protein>
    <submittedName>
        <fullName evidence="6">Response regulator of the LytR/AlgR family</fullName>
    </submittedName>
</protein>
<gene>
    <name evidence="6" type="ORF">JCM9152_37</name>
</gene>
<reference evidence="6" key="1">
    <citation type="journal article" date="2014" name="Genome Announc.">
        <title>Draft Genome Sequences of Three Alkaliphilic Bacillus Strains, Bacillus wakoensis JCM 9140T, Bacillus akibai JCM 9157T, and Bacillus hemicellulosilyticus JCM 9152T.</title>
        <authorList>
            <person name="Yuki M."/>
            <person name="Oshima K."/>
            <person name="Suda W."/>
            <person name="Oshida Y."/>
            <person name="Kitamura K."/>
            <person name="Iida T."/>
            <person name="Hattori M."/>
            <person name="Ohkuma M."/>
        </authorList>
    </citation>
    <scope>NUCLEOTIDE SEQUENCE [LARGE SCALE GENOMIC DNA]</scope>
    <source>
        <strain evidence="6">JCM 9152</strain>
    </source>
</reference>
<feature type="domain" description="HTH LytTR-type" evidence="5">
    <location>
        <begin position="44"/>
        <end position="147"/>
    </location>
</feature>
<dbReference type="Gene3D" id="2.40.50.1020">
    <property type="entry name" value="LytTr DNA-binding domain"/>
    <property type="match status" value="1"/>
</dbReference>
<comment type="caution">
    <text evidence="6">The sequence shown here is derived from an EMBL/GenBank/DDBJ whole genome shotgun (WGS) entry which is preliminary data.</text>
</comment>
<dbReference type="GO" id="GO:0000156">
    <property type="term" value="F:phosphorelay response regulator activity"/>
    <property type="evidence" value="ECO:0007669"/>
    <property type="project" value="InterPro"/>
</dbReference>
<keyword evidence="1" id="KW-0963">Cytoplasm</keyword>
<name>W4QBD8_9BACI</name>
<keyword evidence="2" id="KW-0805">Transcription regulation</keyword>
<dbReference type="SMART" id="SM00850">
    <property type="entry name" value="LytTR"/>
    <property type="match status" value="1"/>
</dbReference>
<dbReference type="AlphaFoldDB" id="W4QBD8"/>
<proteinExistence type="predicted"/>
<dbReference type="GO" id="GO:0003677">
    <property type="term" value="F:DNA binding"/>
    <property type="evidence" value="ECO:0007669"/>
    <property type="project" value="UniProtKB-KW"/>
</dbReference>
<evidence type="ECO:0000256" key="3">
    <source>
        <dbReference type="ARBA" id="ARBA00023125"/>
    </source>
</evidence>
<dbReference type="EMBL" id="BAUU01000001">
    <property type="protein sequence ID" value="GAE28709.1"/>
    <property type="molecule type" value="Genomic_DNA"/>
</dbReference>
<dbReference type="PROSITE" id="PS50930">
    <property type="entry name" value="HTH_LYTTR"/>
    <property type="match status" value="1"/>
</dbReference>
<evidence type="ECO:0000256" key="4">
    <source>
        <dbReference type="ARBA" id="ARBA00023163"/>
    </source>
</evidence>
<evidence type="ECO:0000259" key="5">
    <source>
        <dbReference type="PROSITE" id="PS50930"/>
    </source>
</evidence>
<keyword evidence="4" id="KW-0804">Transcription</keyword>
<dbReference type="Pfam" id="PF04397">
    <property type="entry name" value="LytTR"/>
    <property type="match status" value="1"/>
</dbReference>
<dbReference type="Proteomes" id="UP000018895">
    <property type="component" value="Unassembled WGS sequence"/>
</dbReference>
<evidence type="ECO:0000256" key="2">
    <source>
        <dbReference type="ARBA" id="ARBA00023015"/>
    </source>
</evidence>
<accession>W4QBD8</accession>
<evidence type="ECO:0000256" key="1">
    <source>
        <dbReference type="ARBA" id="ARBA00022490"/>
    </source>
</evidence>
<dbReference type="InterPro" id="IPR007492">
    <property type="entry name" value="LytTR_DNA-bd_dom"/>
</dbReference>
<dbReference type="InterPro" id="IPR046947">
    <property type="entry name" value="LytR-like"/>
</dbReference>
<dbReference type="STRING" id="1236971.JCM9152_37"/>
<keyword evidence="7" id="KW-1185">Reference proteome</keyword>
<evidence type="ECO:0000313" key="6">
    <source>
        <dbReference type="EMBL" id="GAE28709.1"/>
    </source>
</evidence>
<dbReference type="PANTHER" id="PTHR37299">
    <property type="entry name" value="TRANSCRIPTIONAL REGULATOR-RELATED"/>
    <property type="match status" value="1"/>
</dbReference>
<organism evidence="6 7">
    <name type="scientific">Halalkalibacter hemicellulosilyticusJCM 9152</name>
    <dbReference type="NCBI Taxonomy" id="1236971"/>
    <lineage>
        <taxon>Bacteria</taxon>
        <taxon>Bacillati</taxon>
        <taxon>Bacillota</taxon>
        <taxon>Bacilli</taxon>
        <taxon>Bacillales</taxon>
        <taxon>Bacillaceae</taxon>
        <taxon>Halalkalibacter</taxon>
    </lineage>
</organism>
<keyword evidence="3" id="KW-0238">DNA-binding</keyword>
<sequence length="151" mass="17830">MVKVNIDIDDQHSEPSITIKTNEWTEELEELVNMIKGKNRRRLFGFESDQTVLLDPNDIDFIYAENRKVFACMESRRVELRMKLYEIEEILAPFHYMRFSKSVIGNLNHIDRFELSFNGNLCVYFQSGNKEYISRSFVNPIKKRLTIGGEL</sequence>
<dbReference type="PANTHER" id="PTHR37299:SF2">
    <property type="entry name" value="HTH LYTTR-TYPE DOMAIN-CONTAINING PROTEIN"/>
    <property type="match status" value="1"/>
</dbReference>
<evidence type="ECO:0000313" key="7">
    <source>
        <dbReference type="Proteomes" id="UP000018895"/>
    </source>
</evidence>